<protein>
    <submittedName>
        <fullName evidence="2">Alpha/beta fold hydrolase</fullName>
    </submittedName>
</protein>
<keyword evidence="2" id="KW-0378">Hydrolase</keyword>
<dbReference type="RefSeq" id="WP_119664786.1">
    <property type="nucleotide sequence ID" value="NZ_QXJK01000005.1"/>
</dbReference>
<dbReference type="OrthoDB" id="9801217at2"/>
<proteinExistence type="predicted"/>
<dbReference type="STRING" id="1451189.CFAL_06425"/>
<dbReference type="InterPro" id="IPR029058">
    <property type="entry name" value="AB_hydrolase_fold"/>
</dbReference>
<organism evidence="2 3">
    <name type="scientific">Corynebacterium falsenii</name>
    <dbReference type="NCBI Taxonomy" id="108486"/>
    <lineage>
        <taxon>Bacteria</taxon>
        <taxon>Bacillati</taxon>
        <taxon>Actinomycetota</taxon>
        <taxon>Actinomycetes</taxon>
        <taxon>Mycobacteriales</taxon>
        <taxon>Corynebacteriaceae</taxon>
        <taxon>Corynebacterium</taxon>
    </lineage>
</organism>
<dbReference type="Gene3D" id="3.40.50.1820">
    <property type="entry name" value="alpha/beta hydrolase"/>
    <property type="match status" value="1"/>
</dbReference>
<gene>
    <name evidence="2" type="ORF">D3M95_06585</name>
</gene>
<name>A0A418Q770_9CORY</name>
<accession>A0A418Q770</accession>
<feature type="domain" description="AB hydrolase-1" evidence="1">
    <location>
        <begin position="87"/>
        <end position="369"/>
    </location>
</feature>
<dbReference type="InterPro" id="IPR000073">
    <property type="entry name" value="AB_hydrolase_1"/>
</dbReference>
<evidence type="ECO:0000259" key="1">
    <source>
        <dbReference type="Pfam" id="PF12697"/>
    </source>
</evidence>
<dbReference type="AlphaFoldDB" id="A0A418Q770"/>
<dbReference type="Pfam" id="PF12697">
    <property type="entry name" value="Abhydrolase_6"/>
    <property type="match status" value="1"/>
</dbReference>
<sequence>MTTLTLRDVLADPLSASVADLDFGPDELGEGFGRHDIEMGSDPDSEADVRCVLVRYRPQDSGAAQDSSQVSAPDSAQDTDFYHRPAIFFVHGMTDYFFQAHVARSFYEAGYAPYGVDLRKCGRAWREGQTWHHVTDQSLYDEDITLVHSLLAAAHGSVVAVGHSTGGLDVTMWARRLNEAAGPHAKHKHLGAFADALAGSRSAAAELHEHLTAVVLNSPWFGLQFDAATRFAINVLIPAVARVKPTMLIPGGINPVYGRSLHASEAGEWDYNLELKPLEPRPKYVSWLAGVAKEIRRLQFTPGSTGVPTLVMTSDKHHFARRLSEKSYQADLVLKPEQMWKRAQDASPSANVVVCDNALHDIFLSPEPVRSRALASAQEWLADVFRYHWGTA</sequence>
<dbReference type="Proteomes" id="UP000285278">
    <property type="component" value="Unassembled WGS sequence"/>
</dbReference>
<comment type="caution">
    <text evidence="2">The sequence shown here is derived from an EMBL/GenBank/DDBJ whole genome shotgun (WGS) entry which is preliminary data.</text>
</comment>
<reference evidence="2 3" key="1">
    <citation type="submission" date="2018-09" db="EMBL/GenBank/DDBJ databases">
        <title>Optimization and identification of Corynebacterium falsenii FN1-14 from fish paste.</title>
        <authorList>
            <person name="Daroonpunt R."/>
            <person name="Tanasupawat S."/>
        </authorList>
    </citation>
    <scope>NUCLEOTIDE SEQUENCE [LARGE SCALE GENOMIC DNA]</scope>
    <source>
        <strain evidence="2 3">FN1-14</strain>
    </source>
</reference>
<evidence type="ECO:0000313" key="3">
    <source>
        <dbReference type="Proteomes" id="UP000285278"/>
    </source>
</evidence>
<dbReference type="EMBL" id="QXJK01000005">
    <property type="protein sequence ID" value="RIX34960.1"/>
    <property type="molecule type" value="Genomic_DNA"/>
</dbReference>
<keyword evidence="3" id="KW-1185">Reference proteome</keyword>
<dbReference type="GO" id="GO:0016787">
    <property type="term" value="F:hydrolase activity"/>
    <property type="evidence" value="ECO:0007669"/>
    <property type="project" value="UniProtKB-KW"/>
</dbReference>
<evidence type="ECO:0000313" key="2">
    <source>
        <dbReference type="EMBL" id="RIX34960.1"/>
    </source>
</evidence>
<dbReference type="SUPFAM" id="SSF53474">
    <property type="entry name" value="alpha/beta-Hydrolases"/>
    <property type="match status" value="1"/>
</dbReference>